<keyword evidence="1" id="KW-0472">Membrane</keyword>
<dbReference type="KEGG" id="cavi:CAV_0667"/>
<gene>
    <name evidence="3" type="ORF">CAV_0667</name>
</gene>
<feature type="transmembrane region" description="Helical" evidence="1">
    <location>
        <begin position="73"/>
        <end position="91"/>
    </location>
</feature>
<dbReference type="AlphaFoldDB" id="A0A222MWB1"/>
<keyword evidence="4" id="KW-1185">Reference proteome</keyword>
<proteinExistence type="predicted"/>
<evidence type="ECO:0000313" key="3">
    <source>
        <dbReference type="EMBL" id="ASQ30334.1"/>
    </source>
</evidence>
<keyword evidence="1" id="KW-1133">Transmembrane helix</keyword>
<evidence type="ECO:0000256" key="1">
    <source>
        <dbReference type="SAM" id="Phobius"/>
    </source>
</evidence>
<keyword evidence="1" id="KW-0812">Transmembrane</keyword>
<dbReference type="PANTHER" id="PTHR41786">
    <property type="entry name" value="MOTILITY ACCESSORY FACTOR MAF"/>
    <property type="match status" value="1"/>
</dbReference>
<feature type="domain" description="6-hydroxymethylpterin diphosphokinase MptE-like" evidence="2">
    <location>
        <begin position="202"/>
        <end position="375"/>
    </location>
</feature>
<name>A0A222MWB1_9BACT</name>
<dbReference type="PANTHER" id="PTHR41786:SF1">
    <property type="entry name" value="6-HYDROXYMETHYLPTERIN DIPHOSPHOKINASE MPTE-LIKE DOMAIN-CONTAINING PROTEIN"/>
    <property type="match status" value="1"/>
</dbReference>
<evidence type="ECO:0000313" key="4">
    <source>
        <dbReference type="Proteomes" id="UP000201169"/>
    </source>
</evidence>
<evidence type="ECO:0000259" key="2">
    <source>
        <dbReference type="Pfam" id="PF01973"/>
    </source>
</evidence>
<dbReference type="InterPro" id="IPR002826">
    <property type="entry name" value="MptE-like"/>
</dbReference>
<accession>A0A222MWB1</accession>
<protein>
    <submittedName>
        <fullName evidence="3">Putative motility accessory factor</fullName>
    </submittedName>
</protein>
<dbReference type="Pfam" id="PF01973">
    <property type="entry name" value="MptE-like"/>
    <property type="match status" value="1"/>
</dbReference>
<organism evidence="3 4">
    <name type="scientific">Campylobacter avium LMG 24591</name>
    <dbReference type="NCBI Taxonomy" id="522484"/>
    <lineage>
        <taxon>Bacteria</taxon>
        <taxon>Pseudomonadati</taxon>
        <taxon>Campylobacterota</taxon>
        <taxon>Epsilonproteobacteria</taxon>
        <taxon>Campylobacterales</taxon>
        <taxon>Campylobacteraceae</taxon>
        <taxon>Campylobacter</taxon>
    </lineage>
</organism>
<sequence>MVNKILAKNLSSLHSQSLKEALTQVKNTRYKIIVNGGGLENSNILDVHTNELIFKDSATFYKEKLKFYEKYELYKVLYFYGFANAYLYILLLKNPNLKHVVIFDDDLELLSCVLSEYDYSKYFKENKLILLSKNDENIMRSLFVSKGIFDSLRVYFLDICSDFYLRYESEILALQNKISSLIKETVISKGNSAADTLVGMRNTVDNIQDMVSNSSLKELISLRRKASKTAIIVSTGPSLHKQLPLLKAYEQRASIFCADSAYSILAKHDVKPDYVLMCERTDVTAKLFEQNFPQIDKDIIFVLTSVVSPLAVKYLKESARKFIIVSYEAAFIKSLKLQDFGYLNIGSSVAHNALELAYQLEHQNIIFIGQDLAYDSKGASHSKDYIYTEFFESNDLQGEEELVAYGGVGTVKSHKIWKFFKGVLEKMCLNIQNNKNKQVRLINATQGGARINYTQELSFKDCETLLDEVLKKPFKDLEPRKNAPKLLEKIYKEMQKLNLICKQGIKNLENTMLKAIELFNGDKDDLLKSREIVSFLLAFMDEFSEFLDKNPALLNVLTSDLSNFRLSFTKIFVCKTYSNSEEVQKNLQLINLITEAMKSFIIDLKLLDSLLEKYLEKS</sequence>
<dbReference type="Proteomes" id="UP000201169">
    <property type="component" value="Chromosome"/>
</dbReference>
<dbReference type="EMBL" id="CP022347">
    <property type="protein sequence ID" value="ASQ30334.1"/>
    <property type="molecule type" value="Genomic_DNA"/>
</dbReference>
<reference evidence="3 4" key="1">
    <citation type="submission" date="2017-07" db="EMBL/GenBank/DDBJ databases">
        <title>Analysis of two Campylobacter avium genomes and identification of a novel hippuricase gene.</title>
        <authorList>
            <person name="Miller W.G."/>
            <person name="Chapman M.H."/>
            <person name="Yee E."/>
            <person name="Revez J."/>
            <person name="Bono J.L."/>
            <person name="Rossi M."/>
        </authorList>
    </citation>
    <scope>NUCLEOTIDE SEQUENCE [LARGE SCALE GENOMIC DNA]</scope>
    <source>
        <strain evidence="3 4">LMG 24591</strain>
    </source>
</reference>